<proteinExistence type="predicted"/>
<sequence>MHQVKDTLRATVRIGYDGRVHKTFRGPKAEERYATEVRVLRHLEARHCPFVPTLLEEYPDQLRIVTTNCGQRVEHLDPERMRELYKELELYGVRHDDAEMRNVTYRSSDGRFCLIDFEFATILPDPDKSADGFLS</sequence>
<dbReference type="eggNOG" id="COG3642">
    <property type="taxonomic scope" value="Bacteria"/>
</dbReference>
<gene>
    <name evidence="1" type="ORF">CfE428DRAFT_5135</name>
</gene>
<dbReference type="InParanoid" id="B4D895"/>
<dbReference type="RefSeq" id="WP_006982456.1">
    <property type="nucleotide sequence ID" value="NZ_ABVL01000021.1"/>
</dbReference>
<dbReference type="AlphaFoldDB" id="B4D895"/>
<reference evidence="1 2" key="1">
    <citation type="journal article" date="2011" name="J. Bacteriol.">
        <title>Genome sequence of Chthoniobacter flavus Ellin428, an aerobic heterotrophic soil bacterium.</title>
        <authorList>
            <person name="Kant R."/>
            <person name="van Passel M.W."/>
            <person name="Palva A."/>
            <person name="Lucas S."/>
            <person name="Lapidus A."/>
            <person name="Glavina Del Rio T."/>
            <person name="Dalin E."/>
            <person name="Tice H."/>
            <person name="Bruce D."/>
            <person name="Goodwin L."/>
            <person name="Pitluck S."/>
            <person name="Larimer F.W."/>
            <person name="Land M.L."/>
            <person name="Hauser L."/>
            <person name="Sangwan P."/>
            <person name="de Vos W.M."/>
            <person name="Janssen P.H."/>
            <person name="Smidt H."/>
        </authorList>
    </citation>
    <scope>NUCLEOTIDE SEQUENCE [LARGE SCALE GENOMIC DNA]</scope>
    <source>
        <strain evidence="1 2">Ellin428</strain>
    </source>
</reference>
<protein>
    <recommendedName>
        <fullName evidence="3">Serine/threonine protein phosphatase</fullName>
    </recommendedName>
</protein>
<name>B4D895_9BACT</name>
<dbReference type="STRING" id="497964.CfE428DRAFT_5135"/>
<dbReference type="Proteomes" id="UP000005824">
    <property type="component" value="Unassembled WGS sequence"/>
</dbReference>
<keyword evidence="2" id="KW-1185">Reference proteome</keyword>
<evidence type="ECO:0000313" key="2">
    <source>
        <dbReference type="Proteomes" id="UP000005824"/>
    </source>
</evidence>
<dbReference type="InterPro" id="IPR011009">
    <property type="entry name" value="Kinase-like_dom_sf"/>
</dbReference>
<dbReference type="EMBL" id="ABVL01000021">
    <property type="protein sequence ID" value="EDY17288.1"/>
    <property type="molecule type" value="Genomic_DNA"/>
</dbReference>
<dbReference type="SUPFAM" id="SSF56112">
    <property type="entry name" value="Protein kinase-like (PK-like)"/>
    <property type="match status" value="1"/>
</dbReference>
<comment type="caution">
    <text evidence="1">The sequence shown here is derived from an EMBL/GenBank/DDBJ whole genome shotgun (WGS) entry which is preliminary data.</text>
</comment>
<evidence type="ECO:0000313" key="1">
    <source>
        <dbReference type="EMBL" id="EDY17288.1"/>
    </source>
</evidence>
<evidence type="ECO:0008006" key="3">
    <source>
        <dbReference type="Google" id="ProtNLM"/>
    </source>
</evidence>
<organism evidence="1 2">
    <name type="scientific">Chthoniobacter flavus Ellin428</name>
    <dbReference type="NCBI Taxonomy" id="497964"/>
    <lineage>
        <taxon>Bacteria</taxon>
        <taxon>Pseudomonadati</taxon>
        <taxon>Verrucomicrobiota</taxon>
        <taxon>Spartobacteria</taxon>
        <taxon>Chthoniobacterales</taxon>
        <taxon>Chthoniobacteraceae</taxon>
        <taxon>Chthoniobacter</taxon>
    </lineage>
</organism>
<accession>B4D895</accession>
<dbReference type="Gene3D" id="1.10.510.10">
    <property type="entry name" value="Transferase(Phosphotransferase) domain 1"/>
    <property type="match status" value="1"/>
</dbReference>